<feature type="domain" description="Restriction endonuclease type IV Mrr" evidence="1">
    <location>
        <begin position="204"/>
        <end position="308"/>
    </location>
</feature>
<dbReference type="AlphaFoldDB" id="A0A2T4YYA7"/>
<dbReference type="OrthoDB" id="819552at2"/>
<gene>
    <name evidence="2" type="ORF">C8P69_110134</name>
</gene>
<dbReference type="GO" id="GO:0003677">
    <property type="term" value="F:DNA binding"/>
    <property type="evidence" value="ECO:0007669"/>
    <property type="project" value="InterPro"/>
</dbReference>
<dbReference type="Pfam" id="PF04471">
    <property type="entry name" value="Mrr_cat"/>
    <property type="match status" value="1"/>
</dbReference>
<dbReference type="RefSeq" id="WP_108179144.1">
    <property type="nucleotide sequence ID" value="NZ_PZZL01000010.1"/>
</dbReference>
<reference evidence="2 3" key="1">
    <citation type="submission" date="2018-04" db="EMBL/GenBank/DDBJ databases">
        <title>Genomic Encyclopedia of Archaeal and Bacterial Type Strains, Phase II (KMG-II): from individual species to whole genera.</title>
        <authorList>
            <person name="Goeker M."/>
        </authorList>
    </citation>
    <scope>NUCLEOTIDE SEQUENCE [LARGE SCALE GENOMIC DNA]</scope>
    <source>
        <strain evidence="2 3">DSM 25521</strain>
    </source>
</reference>
<organism evidence="2 3">
    <name type="scientific">Phreatobacter oligotrophus</name>
    <dbReference type="NCBI Taxonomy" id="1122261"/>
    <lineage>
        <taxon>Bacteria</taxon>
        <taxon>Pseudomonadati</taxon>
        <taxon>Pseudomonadota</taxon>
        <taxon>Alphaproteobacteria</taxon>
        <taxon>Hyphomicrobiales</taxon>
        <taxon>Phreatobacteraceae</taxon>
        <taxon>Phreatobacter</taxon>
    </lineage>
</organism>
<protein>
    <submittedName>
        <fullName evidence="2">Restriction endonuclease</fullName>
    </submittedName>
</protein>
<evidence type="ECO:0000313" key="2">
    <source>
        <dbReference type="EMBL" id="PTM51468.1"/>
    </source>
</evidence>
<accession>A0A2T4YYA7</accession>
<sequence length="324" mass="35284">MNPTEPTTDIPVRYIKLGPGGAWAARCISEGVLEYSAVAIPADLVADPDLDRVTGYYVDLGRPKAVARHSANQLNAFVTLPTTGIWITFHDGFLWWTHGAESVELVAKVEGDGADGAGEYGPPHGFLRRRTLGGWHKASLAGDLLGVSSLSTRLTRVAGYQRTICNIAEADYLLRRIRGERELLADRAIAARVAMEEVAGDMIAALHWADFETLVDLILARSGWNRVSALGGTQKDADMIVEQSVTGETALVQVKSAASQQVLDRYVDLHDRTSAHDRLIFACHSAKGRLYADARDDVILWDRQGLAQAAIKNGLIDWLTTRVG</sequence>
<keyword evidence="3" id="KW-1185">Reference proteome</keyword>
<name>A0A2T4YYA7_9HYPH</name>
<evidence type="ECO:0000259" key="1">
    <source>
        <dbReference type="Pfam" id="PF04471"/>
    </source>
</evidence>
<keyword evidence="2" id="KW-0255">Endonuclease</keyword>
<keyword evidence="2" id="KW-0540">Nuclease</keyword>
<comment type="caution">
    <text evidence="2">The sequence shown here is derived from an EMBL/GenBank/DDBJ whole genome shotgun (WGS) entry which is preliminary data.</text>
</comment>
<proteinExistence type="predicted"/>
<dbReference type="EMBL" id="PZZL01000010">
    <property type="protein sequence ID" value="PTM51468.1"/>
    <property type="molecule type" value="Genomic_DNA"/>
</dbReference>
<dbReference type="GO" id="GO:0009307">
    <property type="term" value="P:DNA restriction-modification system"/>
    <property type="evidence" value="ECO:0007669"/>
    <property type="project" value="InterPro"/>
</dbReference>
<keyword evidence="2" id="KW-0378">Hydrolase</keyword>
<dbReference type="InterPro" id="IPR007560">
    <property type="entry name" value="Restrct_endonuc_IV_Mrr"/>
</dbReference>
<evidence type="ECO:0000313" key="3">
    <source>
        <dbReference type="Proteomes" id="UP000241808"/>
    </source>
</evidence>
<dbReference type="Proteomes" id="UP000241808">
    <property type="component" value="Unassembled WGS sequence"/>
</dbReference>
<dbReference type="GO" id="GO:0004519">
    <property type="term" value="F:endonuclease activity"/>
    <property type="evidence" value="ECO:0007669"/>
    <property type="project" value="UniProtKB-KW"/>
</dbReference>